<keyword evidence="2" id="KW-0694">RNA-binding</keyword>
<proteinExistence type="inferred from homology"/>
<evidence type="ECO:0000313" key="5">
    <source>
        <dbReference type="Proteomes" id="UP000271098"/>
    </source>
</evidence>
<dbReference type="GO" id="GO:0005634">
    <property type="term" value="C:nucleus"/>
    <property type="evidence" value="ECO:0007669"/>
    <property type="project" value="UniProtKB-SubCell"/>
</dbReference>
<reference evidence="4 5" key="2">
    <citation type="submission" date="2018-11" db="EMBL/GenBank/DDBJ databases">
        <authorList>
            <consortium name="Pathogen Informatics"/>
        </authorList>
    </citation>
    <scope>NUCLEOTIDE SEQUENCE [LARGE SCALE GENOMIC DNA]</scope>
</reference>
<evidence type="ECO:0000313" key="6">
    <source>
        <dbReference type="WBParaSite" id="GPUH_0001516501-mRNA-1"/>
    </source>
</evidence>
<keyword evidence="2" id="KW-0378">Hydrolase</keyword>
<keyword evidence="2" id="KW-0539">Nucleus</keyword>
<dbReference type="WBParaSite" id="GPUH_0001516501-mRNA-1">
    <property type="protein sequence ID" value="GPUH_0001516501-mRNA-1"/>
    <property type="gene ID" value="GPUH_0001516501"/>
</dbReference>
<keyword evidence="2" id="KW-0540">Nuclease</keyword>
<dbReference type="GO" id="GO:0000166">
    <property type="term" value="F:nucleotide binding"/>
    <property type="evidence" value="ECO:0007669"/>
    <property type="project" value="UniProtKB-KW"/>
</dbReference>
<keyword evidence="5" id="KW-1185">Reference proteome</keyword>
<dbReference type="GO" id="GO:0034353">
    <property type="term" value="F:mRNA 5'-diphosphatase activity"/>
    <property type="evidence" value="ECO:0007669"/>
    <property type="project" value="TreeGrafter"/>
</dbReference>
<feature type="domain" description="RAI1-like" evidence="3">
    <location>
        <begin position="95"/>
        <end position="151"/>
    </location>
</feature>
<dbReference type="GO" id="GO:0004518">
    <property type="term" value="F:nuclease activity"/>
    <property type="evidence" value="ECO:0007669"/>
    <property type="project" value="UniProtKB-KW"/>
</dbReference>
<sequence>MLMSTNPAEYQGSQTQFYAPVVVGEMCITKRRDVLPGRSRARYLHGQLLLDGKCSLDLNEGYSSFEKKDEMNNEKLDTLLKWIVMHGGEPGCSLVKNKDGWRISAVRYKSLVFLCEFPTEQKMQQLETMSERERLMAYWGFKFEQYITSDSLSVIYAILLHVHAH</sequence>
<dbReference type="PANTHER" id="PTHR12395">
    <property type="entry name" value="DOM-3 RELATED"/>
    <property type="match status" value="1"/>
</dbReference>
<protein>
    <recommendedName>
        <fullName evidence="2">Decapping nuclease</fullName>
        <ecNumber evidence="2">3.6.1.-</ecNumber>
    </recommendedName>
</protein>
<comment type="cofactor">
    <cofactor evidence="2">
        <name>a divalent metal cation</name>
        <dbReference type="ChEBI" id="CHEBI:60240"/>
    </cofactor>
</comment>
<dbReference type="InterPro" id="IPR039039">
    <property type="entry name" value="RAI1-like_fam"/>
</dbReference>
<dbReference type="GO" id="GO:0046872">
    <property type="term" value="F:metal ion binding"/>
    <property type="evidence" value="ECO:0007669"/>
    <property type="project" value="UniProtKB-KW"/>
</dbReference>
<keyword evidence="2" id="KW-0547">Nucleotide-binding</keyword>
<accession>A0A183E2F4</accession>
<organism evidence="6">
    <name type="scientific">Gongylonema pulchrum</name>
    <dbReference type="NCBI Taxonomy" id="637853"/>
    <lineage>
        <taxon>Eukaryota</taxon>
        <taxon>Metazoa</taxon>
        <taxon>Ecdysozoa</taxon>
        <taxon>Nematoda</taxon>
        <taxon>Chromadorea</taxon>
        <taxon>Rhabditida</taxon>
        <taxon>Spirurina</taxon>
        <taxon>Spiruromorpha</taxon>
        <taxon>Spiruroidea</taxon>
        <taxon>Gongylonematidae</taxon>
        <taxon>Gongylonema</taxon>
    </lineage>
</organism>
<dbReference type="PANTHER" id="PTHR12395:SF9">
    <property type="entry name" value="DECAPPING AND EXORIBONUCLEASE PROTEIN"/>
    <property type="match status" value="1"/>
</dbReference>
<dbReference type="GO" id="GO:0110155">
    <property type="term" value="P:NAD-cap decapping"/>
    <property type="evidence" value="ECO:0007669"/>
    <property type="project" value="TreeGrafter"/>
</dbReference>
<reference evidence="6" key="1">
    <citation type="submission" date="2016-06" db="UniProtKB">
        <authorList>
            <consortium name="WormBaseParasite"/>
        </authorList>
    </citation>
    <scope>IDENTIFICATION</scope>
</reference>
<feature type="domain" description="RAI1-like" evidence="3">
    <location>
        <begin position="20"/>
        <end position="86"/>
    </location>
</feature>
<evidence type="ECO:0000313" key="4">
    <source>
        <dbReference type="EMBL" id="VDN25448.1"/>
    </source>
</evidence>
<evidence type="ECO:0000256" key="1">
    <source>
        <dbReference type="ARBA" id="ARBA00006562"/>
    </source>
</evidence>
<gene>
    <name evidence="4" type="ORF">GPUH_LOCUS15145</name>
</gene>
<dbReference type="GO" id="GO:0000956">
    <property type="term" value="P:nuclear-transcribed mRNA catabolic process"/>
    <property type="evidence" value="ECO:0007669"/>
    <property type="project" value="TreeGrafter"/>
</dbReference>
<dbReference type="AlphaFoldDB" id="A0A183E2F4"/>
<dbReference type="OrthoDB" id="5853397at2759"/>
<keyword evidence="2" id="KW-0479">Metal-binding</keyword>
<dbReference type="EC" id="3.6.1.-" evidence="2"/>
<dbReference type="Proteomes" id="UP000271098">
    <property type="component" value="Unassembled WGS sequence"/>
</dbReference>
<dbReference type="Pfam" id="PF08652">
    <property type="entry name" value="RAI1"/>
    <property type="match status" value="2"/>
</dbReference>
<name>A0A183E2F4_9BILA</name>
<dbReference type="GO" id="GO:0005829">
    <property type="term" value="C:cytosol"/>
    <property type="evidence" value="ECO:0007669"/>
    <property type="project" value="TreeGrafter"/>
</dbReference>
<comment type="subcellular location">
    <subcellularLocation>
        <location evidence="2">Nucleus</location>
    </subcellularLocation>
</comment>
<dbReference type="InterPro" id="IPR013961">
    <property type="entry name" value="RAI1"/>
</dbReference>
<evidence type="ECO:0000256" key="2">
    <source>
        <dbReference type="RuleBase" id="RU367113"/>
    </source>
</evidence>
<dbReference type="GO" id="GO:0003723">
    <property type="term" value="F:RNA binding"/>
    <property type="evidence" value="ECO:0007669"/>
    <property type="project" value="UniProtKB-KW"/>
</dbReference>
<comment type="function">
    <text evidence="2">Decapping enzyme for NAD-capped RNAs: specifically hydrolyzes the nicotinamide adenine dinucleotide (NAD) cap from a subset of RNAs by removing the entire NAD moiety from the 5'-end of an NAD-capped RNA.</text>
</comment>
<comment type="similarity">
    <text evidence="1 2">Belongs to the DXO/Dom3Z family.</text>
</comment>
<evidence type="ECO:0000259" key="3">
    <source>
        <dbReference type="Pfam" id="PF08652"/>
    </source>
</evidence>
<dbReference type="EMBL" id="UYRT01082075">
    <property type="protein sequence ID" value="VDN25448.1"/>
    <property type="molecule type" value="Genomic_DNA"/>
</dbReference>